<comment type="caution">
    <text evidence="1">The sequence shown here is derived from an EMBL/GenBank/DDBJ whole genome shotgun (WGS) entry which is preliminary data.</text>
</comment>
<protein>
    <submittedName>
        <fullName evidence="1">Uncharacterized protein</fullName>
    </submittedName>
</protein>
<sequence length="67" mass="8153">MLKKGQVYRVQDNFMLDSYLVYKGTTTLNYNNKVIYIFQDYEDYLDGKDTEIDFDEERIKELTFTPY</sequence>
<reference evidence="2" key="1">
    <citation type="submission" date="2019-02" db="EMBL/GenBank/DDBJ databases">
        <title>Draft genome sequence of Sphaerospermopsis reniformis NIES-1949.</title>
        <authorList>
            <person name="Yamaguchi H."/>
            <person name="Suzuki S."/>
            <person name="Kawachi M."/>
        </authorList>
    </citation>
    <scope>NUCLEOTIDE SEQUENCE [LARGE SCALE GENOMIC DNA]</scope>
    <source>
        <strain evidence="2">NIES-1949</strain>
    </source>
</reference>
<dbReference type="Proteomes" id="UP000300142">
    <property type="component" value="Unassembled WGS sequence"/>
</dbReference>
<accession>A0A480A452</accession>
<name>A0A480A452_9CYAN</name>
<keyword evidence="2" id="KW-1185">Reference proteome</keyword>
<evidence type="ECO:0000313" key="2">
    <source>
        <dbReference type="Proteomes" id="UP000300142"/>
    </source>
</evidence>
<dbReference type="AlphaFoldDB" id="A0A480A452"/>
<dbReference type="EMBL" id="BJCE01000324">
    <property type="protein sequence ID" value="GCL39810.1"/>
    <property type="molecule type" value="Genomic_DNA"/>
</dbReference>
<evidence type="ECO:0000313" key="1">
    <source>
        <dbReference type="EMBL" id="GCL39810.1"/>
    </source>
</evidence>
<proteinExistence type="predicted"/>
<organism evidence="1 2">
    <name type="scientific">Sphaerospermopsis reniformis</name>
    <dbReference type="NCBI Taxonomy" id="531300"/>
    <lineage>
        <taxon>Bacteria</taxon>
        <taxon>Bacillati</taxon>
        <taxon>Cyanobacteriota</taxon>
        <taxon>Cyanophyceae</taxon>
        <taxon>Nostocales</taxon>
        <taxon>Aphanizomenonaceae</taxon>
        <taxon>Sphaerospermopsis</taxon>
    </lineage>
</organism>
<gene>
    <name evidence="1" type="ORF">SR1949_49400</name>
</gene>